<reference evidence="3" key="1">
    <citation type="submission" date="2022-09" db="EMBL/GenBank/DDBJ databases">
        <title>Fusarium specimens isolated from Avocado Roots.</title>
        <authorList>
            <person name="Stajich J."/>
            <person name="Roper C."/>
            <person name="Heimlech-Rivalta G."/>
        </authorList>
    </citation>
    <scope>NUCLEOTIDE SEQUENCE</scope>
    <source>
        <strain evidence="3">CF00095</strain>
    </source>
</reference>
<organism evidence="3 4">
    <name type="scientific">Fusarium equiseti</name>
    <name type="common">Fusarium scirpi</name>
    <dbReference type="NCBI Taxonomy" id="61235"/>
    <lineage>
        <taxon>Eukaryota</taxon>
        <taxon>Fungi</taxon>
        <taxon>Dikarya</taxon>
        <taxon>Ascomycota</taxon>
        <taxon>Pezizomycotina</taxon>
        <taxon>Sordariomycetes</taxon>
        <taxon>Hypocreomycetidae</taxon>
        <taxon>Hypocreales</taxon>
        <taxon>Nectriaceae</taxon>
        <taxon>Fusarium</taxon>
        <taxon>Fusarium incarnatum-equiseti species complex</taxon>
    </lineage>
</organism>
<proteinExistence type="predicted"/>
<dbReference type="EMBL" id="JAOQBH010000003">
    <property type="protein sequence ID" value="KAJ4138414.1"/>
    <property type="molecule type" value="Genomic_DNA"/>
</dbReference>
<evidence type="ECO:0000313" key="4">
    <source>
        <dbReference type="Proteomes" id="UP001152024"/>
    </source>
</evidence>
<evidence type="ECO:0000256" key="1">
    <source>
        <dbReference type="SAM" id="MobiDB-lite"/>
    </source>
</evidence>
<dbReference type="InterPro" id="IPR054464">
    <property type="entry name" value="ULD_fung"/>
</dbReference>
<evidence type="ECO:0000313" key="3">
    <source>
        <dbReference type="EMBL" id="KAJ4138414.1"/>
    </source>
</evidence>
<sequence>MISTIAGDLSSIRAIVMGLDRGLTDEYFVLEDITGRMFPIHFRTITSWAVLEFILSERFKGKKGARRVQRKLYSLRESNTQREIDGSIPWESAFLPHQKITMSLICKEADDKNASGRATTSCPFCKTPSDHDSGVEVECVKCKRFFTRVVEVDDGEPPNEDQAWSRKTAHSSGHRRSLCGIKDRKYCDKCQAVRRHRSPTSPKSGSDSEIDSDDEDLQGFVRVQLVSRRRQIAVKVSSQADPGGYFRLERMSEAERSLAQGREQNLEEMIEERTLSLPKEVALGWTQYSPSKWPLSDRRAARRRGIDSYRGSISTFADDSSEEENEMSVPLDEAQIQLDMFLASEISRNFLGTG</sequence>
<feature type="domain" description="Ubiquitin-like" evidence="2">
    <location>
        <begin position="26"/>
        <end position="106"/>
    </location>
</feature>
<evidence type="ECO:0000259" key="2">
    <source>
        <dbReference type="Pfam" id="PF22893"/>
    </source>
</evidence>
<dbReference type="PANTHER" id="PTHR38886">
    <property type="entry name" value="SESA DOMAIN-CONTAINING PROTEIN"/>
    <property type="match status" value="1"/>
</dbReference>
<name>A0ABQ8RMX0_FUSEQ</name>
<accession>A0ABQ8RMX0</accession>
<gene>
    <name evidence="3" type="ORF">NW768_002243</name>
</gene>
<protein>
    <recommendedName>
        <fullName evidence="2">Ubiquitin-like domain-containing protein</fullName>
    </recommendedName>
</protein>
<dbReference type="Proteomes" id="UP001152024">
    <property type="component" value="Unassembled WGS sequence"/>
</dbReference>
<dbReference type="Pfam" id="PF22893">
    <property type="entry name" value="ULD_2"/>
    <property type="match status" value="1"/>
</dbReference>
<feature type="region of interest" description="Disordered" evidence="1">
    <location>
        <begin position="193"/>
        <end position="214"/>
    </location>
</feature>
<dbReference type="PANTHER" id="PTHR38886:SF1">
    <property type="entry name" value="NACHT-NTPASE AND P-LOOP NTPASES N-TERMINAL DOMAIN-CONTAINING PROTEIN"/>
    <property type="match status" value="1"/>
</dbReference>
<keyword evidence="4" id="KW-1185">Reference proteome</keyword>
<comment type="caution">
    <text evidence="3">The sequence shown here is derived from an EMBL/GenBank/DDBJ whole genome shotgun (WGS) entry which is preliminary data.</text>
</comment>